<gene>
    <name evidence="2" type="ORF">JTE90_013479</name>
</gene>
<name>A0AAV6VKM0_9ARAC</name>
<accession>A0AAV6VKM0</accession>
<feature type="compositionally biased region" description="Basic and acidic residues" evidence="1">
    <location>
        <begin position="46"/>
        <end position="67"/>
    </location>
</feature>
<dbReference type="Proteomes" id="UP000827092">
    <property type="component" value="Unassembled WGS sequence"/>
</dbReference>
<evidence type="ECO:0000313" key="3">
    <source>
        <dbReference type="Proteomes" id="UP000827092"/>
    </source>
</evidence>
<reference evidence="2 3" key="1">
    <citation type="journal article" date="2022" name="Nat. Ecol. Evol.">
        <title>A masculinizing supergene underlies an exaggerated male reproductive morph in a spider.</title>
        <authorList>
            <person name="Hendrickx F."/>
            <person name="De Corte Z."/>
            <person name="Sonet G."/>
            <person name="Van Belleghem S.M."/>
            <person name="Kostlbacher S."/>
            <person name="Vangestel C."/>
        </authorList>
    </citation>
    <scope>NUCLEOTIDE SEQUENCE [LARGE SCALE GENOMIC DNA]</scope>
    <source>
        <strain evidence="2">W744_W776</strain>
    </source>
</reference>
<feature type="region of interest" description="Disordered" evidence="1">
    <location>
        <begin position="44"/>
        <end position="82"/>
    </location>
</feature>
<protein>
    <submittedName>
        <fullName evidence="2">Uncharacterized protein</fullName>
    </submittedName>
</protein>
<proteinExistence type="predicted"/>
<sequence>MYSHVWTERKHHIGYLQHEQYPCGDAYRGEPHVFSGSLLLRSPKHVNPERRKTKHVSEDEKWEESKHSCGNRGMNGTTAAPSNGMKRRFVLVELELHENYCRLTS</sequence>
<dbReference type="AlphaFoldDB" id="A0AAV6VKM0"/>
<evidence type="ECO:0000313" key="2">
    <source>
        <dbReference type="EMBL" id="KAG8197352.1"/>
    </source>
</evidence>
<evidence type="ECO:0000256" key="1">
    <source>
        <dbReference type="SAM" id="MobiDB-lite"/>
    </source>
</evidence>
<organism evidence="2 3">
    <name type="scientific">Oedothorax gibbosus</name>
    <dbReference type="NCBI Taxonomy" id="931172"/>
    <lineage>
        <taxon>Eukaryota</taxon>
        <taxon>Metazoa</taxon>
        <taxon>Ecdysozoa</taxon>
        <taxon>Arthropoda</taxon>
        <taxon>Chelicerata</taxon>
        <taxon>Arachnida</taxon>
        <taxon>Araneae</taxon>
        <taxon>Araneomorphae</taxon>
        <taxon>Entelegynae</taxon>
        <taxon>Araneoidea</taxon>
        <taxon>Linyphiidae</taxon>
        <taxon>Erigoninae</taxon>
        <taxon>Oedothorax</taxon>
    </lineage>
</organism>
<comment type="caution">
    <text evidence="2">The sequence shown here is derived from an EMBL/GenBank/DDBJ whole genome shotgun (WGS) entry which is preliminary data.</text>
</comment>
<dbReference type="EMBL" id="JAFNEN010000056">
    <property type="protein sequence ID" value="KAG8197352.1"/>
    <property type="molecule type" value="Genomic_DNA"/>
</dbReference>
<keyword evidence="3" id="KW-1185">Reference proteome</keyword>